<comment type="caution">
    <text evidence="2">The sequence shown here is derived from an EMBL/GenBank/DDBJ whole genome shotgun (WGS) entry which is preliminary data.</text>
</comment>
<keyword evidence="1" id="KW-0812">Transmembrane</keyword>
<evidence type="ECO:0000313" key="3">
    <source>
        <dbReference type="Proteomes" id="UP000541610"/>
    </source>
</evidence>
<dbReference type="AlphaFoldDB" id="A0A7J6PIB3"/>
<reference evidence="2 3" key="1">
    <citation type="submission" date="2020-04" db="EMBL/GenBank/DDBJ databases">
        <title>Perkinsus olseni comparative genomics.</title>
        <authorList>
            <person name="Bogema D.R."/>
        </authorList>
    </citation>
    <scope>NUCLEOTIDE SEQUENCE [LARGE SCALE GENOMIC DNA]</scope>
    <source>
        <strain evidence="2">00978-12</strain>
    </source>
</reference>
<feature type="transmembrane region" description="Helical" evidence="1">
    <location>
        <begin position="50"/>
        <end position="75"/>
    </location>
</feature>
<sequence>MPTIQQCQHRTTHKWDSYGFTAEAGACKNPRSSLSSLRSLLRSGVSVDKVFCVILSLIVHGIAFYVLLSISLIIWENYIIEACISRWKMELQSFDTGPEPAWLADPPTDFLHLPPGADKYVNFSLSLFLKNSPPWLGVELSSVRMLFFEEDLLHLLLEDSPASEKGTISISAKVPLSALDEVSYLCLRYAPGMVRTLAMHFMLEARFTLFGRKSNTFLLSTNLTYDLSLRGNYTDDHKLGPRGEWIAQICREHCSKEASPAVEHHTGEVVVVTPGYVSSPTFIRLSSLYDADMI</sequence>
<organism evidence="2 3">
    <name type="scientific">Perkinsus olseni</name>
    <name type="common">Perkinsus atlanticus</name>
    <dbReference type="NCBI Taxonomy" id="32597"/>
    <lineage>
        <taxon>Eukaryota</taxon>
        <taxon>Sar</taxon>
        <taxon>Alveolata</taxon>
        <taxon>Perkinsozoa</taxon>
        <taxon>Perkinsea</taxon>
        <taxon>Perkinsida</taxon>
        <taxon>Perkinsidae</taxon>
        <taxon>Perkinsus</taxon>
    </lineage>
</organism>
<keyword evidence="1" id="KW-0472">Membrane</keyword>
<evidence type="ECO:0000313" key="2">
    <source>
        <dbReference type="EMBL" id="KAF4695677.1"/>
    </source>
</evidence>
<evidence type="ECO:0000256" key="1">
    <source>
        <dbReference type="SAM" id="Phobius"/>
    </source>
</evidence>
<name>A0A7J6PIB3_PEROL</name>
<protein>
    <submittedName>
        <fullName evidence="2">Uncharacterized protein</fullName>
    </submittedName>
</protein>
<dbReference type="EMBL" id="JABANP010000018">
    <property type="protein sequence ID" value="KAF4695677.1"/>
    <property type="molecule type" value="Genomic_DNA"/>
</dbReference>
<gene>
    <name evidence="2" type="ORF">FOZ60_003689</name>
</gene>
<keyword evidence="1" id="KW-1133">Transmembrane helix</keyword>
<dbReference type="Proteomes" id="UP000541610">
    <property type="component" value="Unassembled WGS sequence"/>
</dbReference>
<proteinExistence type="predicted"/>
<accession>A0A7J6PIB3</accession>
<dbReference type="OrthoDB" id="10618508at2759"/>